<evidence type="ECO:0000313" key="3">
    <source>
        <dbReference type="Proteomes" id="UP000193498"/>
    </source>
</evidence>
<protein>
    <submittedName>
        <fullName evidence="2">Uncharacterized protein</fullName>
    </submittedName>
</protein>
<dbReference type="InParanoid" id="A0A1Y1YC18"/>
<dbReference type="OrthoDB" id="4159489at2759"/>
<organism evidence="2 3">
    <name type="scientific">Basidiobolus meristosporus CBS 931.73</name>
    <dbReference type="NCBI Taxonomy" id="1314790"/>
    <lineage>
        <taxon>Eukaryota</taxon>
        <taxon>Fungi</taxon>
        <taxon>Fungi incertae sedis</taxon>
        <taxon>Zoopagomycota</taxon>
        <taxon>Entomophthoromycotina</taxon>
        <taxon>Basidiobolomycetes</taxon>
        <taxon>Basidiobolales</taxon>
        <taxon>Basidiobolaceae</taxon>
        <taxon>Basidiobolus</taxon>
    </lineage>
</organism>
<name>A0A1Y1YC18_9FUNG</name>
<keyword evidence="3" id="KW-1185">Reference proteome</keyword>
<gene>
    <name evidence="2" type="ORF">K493DRAFT_314966</name>
</gene>
<accession>A0A1Y1YC18</accession>
<sequence>MDILESQEYSNVVLKNVKDMQSKLDALSKHIYSKMDDISVKIEELDKAISKMEADMETPIDAADSGHVLASEE</sequence>
<dbReference type="AlphaFoldDB" id="A0A1Y1YC18"/>
<dbReference type="EMBL" id="MCFE01000174">
    <property type="protein sequence ID" value="ORX95483.1"/>
    <property type="molecule type" value="Genomic_DNA"/>
</dbReference>
<dbReference type="Proteomes" id="UP000193498">
    <property type="component" value="Unassembled WGS sequence"/>
</dbReference>
<evidence type="ECO:0000313" key="2">
    <source>
        <dbReference type="EMBL" id="ORX95483.1"/>
    </source>
</evidence>
<dbReference type="Pfam" id="PF06825">
    <property type="entry name" value="HSBP1"/>
    <property type="match status" value="1"/>
</dbReference>
<dbReference type="GO" id="GO:0003714">
    <property type="term" value="F:transcription corepressor activity"/>
    <property type="evidence" value="ECO:0007669"/>
    <property type="project" value="InterPro"/>
</dbReference>
<reference evidence="2 3" key="1">
    <citation type="submission" date="2016-07" db="EMBL/GenBank/DDBJ databases">
        <title>Pervasive Adenine N6-methylation of Active Genes in Fungi.</title>
        <authorList>
            <consortium name="DOE Joint Genome Institute"/>
            <person name="Mondo S.J."/>
            <person name="Dannebaum R.O."/>
            <person name="Kuo R.C."/>
            <person name="Labutti K."/>
            <person name="Haridas S."/>
            <person name="Kuo A."/>
            <person name="Salamov A."/>
            <person name="Ahrendt S.R."/>
            <person name="Lipzen A."/>
            <person name="Sullivan W."/>
            <person name="Andreopoulos W.B."/>
            <person name="Clum A."/>
            <person name="Lindquist E."/>
            <person name="Daum C."/>
            <person name="Ramamoorthy G.K."/>
            <person name="Gryganskyi A."/>
            <person name="Culley D."/>
            <person name="Magnuson J.K."/>
            <person name="James T.Y."/>
            <person name="O'Malley M.A."/>
            <person name="Stajich J.E."/>
            <person name="Spatafora J.W."/>
            <person name="Visel A."/>
            <person name="Grigoriev I.V."/>
        </authorList>
    </citation>
    <scope>NUCLEOTIDE SEQUENCE [LARGE SCALE GENOMIC DNA]</scope>
    <source>
        <strain evidence="2 3">CBS 931.73</strain>
    </source>
</reference>
<dbReference type="InterPro" id="IPR009643">
    <property type="entry name" value="HS1-bd"/>
</dbReference>
<comment type="caution">
    <text evidence="2">The sequence shown here is derived from an EMBL/GenBank/DDBJ whole genome shotgun (WGS) entry which is preliminary data.</text>
</comment>
<comment type="similarity">
    <text evidence="1">Belongs to the HSBP1 family.</text>
</comment>
<proteinExistence type="inferred from homology"/>
<dbReference type="Gene3D" id="1.20.5.430">
    <property type="match status" value="1"/>
</dbReference>
<evidence type="ECO:0000256" key="1">
    <source>
        <dbReference type="ARBA" id="ARBA00006349"/>
    </source>
</evidence>